<reference evidence="1" key="1">
    <citation type="submission" date="2017-07" db="EMBL/GenBank/DDBJ databases">
        <title>The cable genome - Insights into the physiology and evolution of filamentous bacteria capable of sulfide oxidation via long distance electron transfer.</title>
        <authorList>
            <person name="Thorup C."/>
            <person name="Bjerg J.T."/>
            <person name="Schreiber L."/>
            <person name="Nielsen L.P."/>
            <person name="Kjeldsen K.U."/>
            <person name="Boesen T."/>
            <person name="Boggild A."/>
            <person name="Meysman F."/>
            <person name="Geelhoed J."/>
            <person name="Schramm A."/>
        </authorList>
    </citation>
    <scope>NUCLEOTIDE SEQUENCE [LARGE SCALE GENOMIC DNA]</scope>
    <source>
        <strain evidence="1">GS</strain>
    </source>
</reference>
<sequence>MSVIHNASLTIEDVSPFTVRARVKYLVAQFPPEYWAGTVYYEEIHLIGDDAPFNPAAPSGTDIVVAAFTPQYISNHPIVVPPRFYFERERVLIVAKNALNEDPGFTALGFPKPDEIFARITLKYVANVPFPLAAAAMSPFPTTPPTVAATAQTNTVTGTW</sequence>
<protein>
    <submittedName>
        <fullName evidence="1">Uncharacterized protein</fullName>
    </submittedName>
</protein>
<dbReference type="AlphaFoldDB" id="A0A521FYL0"/>
<evidence type="ECO:0000313" key="2">
    <source>
        <dbReference type="Proteomes" id="UP000316238"/>
    </source>
</evidence>
<evidence type="ECO:0000313" key="1">
    <source>
        <dbReference type="EMBL" id="TAA73842.1"/>
    </source>
</evidence>
<comment type="caution">
    <text evidence="1">The sequence shown here is derived from an EMBL/GenBank/DDBJ whole genome shotgun (WGS) entry which is preliminary data.</text>
</comment>
<accession>A0A521FYL0</accession>
<dbReference type="Proteomes" id="UP000316238">
    <property type="component" value="Unassembled WGS sequence"/>
</dbReference>
<gene>
    <name evidence="1" type="ORF">CDV28_1554</name>
</gene>
<keyword evidence="2" id="KW-1185">Reference proteome</keyword>
<dbReference type="EMBL" id="NQJD01000055">
    <property type="protein sequence ID" value="TAA73842.1"/>
    <property type="molecule type" value="Genomic_DNA"/>
</dbReference>
<proteinExistence type="predicted"/>
<organism evidence="1 2">
    <name type="scientific">Candidatus Electronema aureum</name>
    <dbReference type="NCBI Taxonomy" id="2005002"/>
    <lineage>
        <taxon>Bacteria</taxon>
        <taxon>Pseudomonadati</taxon>
        <taxon>Thermodesulfobacteriota</taxon>
        <taxon>Desulfobulbia</taxon>
        <taxon>Desulfobulbales</taxon>
        <taxon>Desulfobulbaceae</taxon>
        <taxon>Candidatus Electronema</taxon>
    </lineage>
</organism>
<name>A0A521FYL0_9BACT</name>